<evidence type="ECO:0000313" key="5">
    <source>
        <dbReference type="Proteomes" id="UP000054408"/>
    </source>
</evidence>
<dbReference type="RefSeq" id="XP_013756028.1">
    <property type="nucleotide sequence ID" value="XM_013900574.1"/>
</dbReference>
<keyword evidence="5" id="KW-1185">Reference proteome</keyword>
<dbReference type="OrthoDB" id="9631868at2759"/>
<organism evidence="4 5">
    <name type="scientific">Thecamonas trahens ATCC 50062</name>
    <dbReference type="NCBI Taxonomy" id="461836"/>
    <lineage>
        <taxon>Eukaryota</taxon>
        <taxon>Apusozoa</taxon>
        <taxon>Apusomonadida</taxon>
        <taxon>Apusomonadidae</taxon>
        <taxon>Thecamonas</taxon>
    </lineage>
</organism>
<feature type="repeat" description="ANK" evidence="3">
    <location>
        <begin position="747"/>
        <end position="779"/>
    </location>
</feature>
<dbReference type="Proteomes" id="UP000054408">
    <property type="component" value="Unassembled WGS sequence"/>
</dbReference>
<evidence type="ECO:0000256" key="2">
    <source>
        <dbReference type="ARBA" id="ARBA00023043"/>
    </source>
</evidence>
<dbReference type="InterPro" id="IPR002110">
    <property type="entry name" value="Ankyrin_rpt"/>
</dbReference>
<proteinExistence type="predicted"/>
<evidence type="ECO:0000256" key="3">
    <source>
        <dbReference type="PROSITE-ProRule" id="PRU00023"/>
    </source>
</evidence>
<dbReference type="PANTHER" id="PTHR24171">
    <property type="entry name" value="ANKYRIN REPEAT DOMAIN-CONTAINING PROTEIN 39-RELATED"/>
    <property type="match status" value="1"/>
</dbReference>
<dbReference type="AlphaFoldDB" id="A0A0L0DH13"/>
<dbReference type="Gene3D" id="1.25.40.20">
    <property type="entry name" value="Ankyrin repeat-containing domain"/>
    <property type="match status" value="5"/>
</dbReference>
<dbReference type="PANTHER" id="PTHR24171:SF8">
    <property type="entry name" value="BRCA1-ASSOCIATED RING DOMAIN PROTEIN 1"/>
    <property type="match status" value="1"/>
</dbReference>
<dbReference type="eggNOG" id="KOG0504">
    <property type="taxonomic scope" value="Eukaryota"/>
</dbReference>
<dbReference type="PROSITE" id="PS50088">
    <property type="entry name" value="ANK_REPEAT"/>
    <property type="match status" value="10"/>
</dbReference>
<keyword evidence="2 3" id="KW-0040">ANK repeat</keyword>
<accession>A0A0L0DH13</accession>
<feature type="repeat" description="ANK" evidence="3">
    <location>
        <begin position="30"/>
        <end position="62"/>
    </location>
</feature>
<dbReference type="SUPFAM" id="SSF48403">
    <property type="entry name" value="Ankyrin repeat"/>
    <property type="match status" value="3"/>
</dbReference>
<feature type="repeat" description="ANK" evidence="3">
    <location>
        <begin position="63"/>
        <end position="95"/>
    </location>
</feature>
<gene>
    <name evidence="4" type="ORF">AMSG_07549</name>
</gene>
<dbReference type="GO" id="GO:0085020">
    <property type="term" value="P:protein K6-linked ubiquitination"/>
    <property type="evidence" value="ECO:0007669"/>
    <property type="project" value="TreeGrafter"/>
</dbReference>
<keyword evidence="1" id="KW-0677">Repeat</keyword>
<feature type="repeat" description="ANK" evidence="3">
    <location>
        <begin position="471"/>
        <end position="503"/>
    </location>
</feature>
<dbReference type="GO" id="GO:0004842">
    <property type="term" value="F:ubiquitin-protein transferase activity"/>
    <property type="evidence" value="ECO:0007669"/>
    <property type="project" value="TreeGrafter"/>
</dbReference>
<dbReference type="OMA" id="TDRNETC"/>
<dbReference type="Pfam" id="PF00023">
    <property type="entry name" value="Ank"/>
    <property type="match status" value="1"/>
</dbReference>
<evidence type="ECO:0000256" key="1">
    <source>
        <dbReference type="ARBA" id="ARBA00022737"/>
    </source>
</evidence>
<feature type="repeat" description="ANK" evidence="3">
    <location>
        <begin position="371"/>
        <end position="395"/>
    </location>
</feature>
<dbReference type="PROSITE" id="PS50297">
    <property type="entry name" value="ANK_REP_REGION"/>
    <property type="match status" value="8"/>
</dbReference>
<evidence type="ECO:0000313" key="4">
    <source>
        <dbReference type="EMBL" id="KNC51634.1"/>
    </source>
</evidence>
<feature type="repeat" description="ANK" evidence="3">
    <location>
        <begin position="405"/>
        <end position="437"/>
    </location>
</feature>
<feature type="repeat" description="ANK" evidence="3">
    <location>
        <begin position="504"/>
        <end position="536"/>
    </location>
</feature>
<feature type="repeat" description="ANK" evidence="3">
    <location>
        <begin position="162"/>
        <end position="194"/>
    </location>
</feature>
<dbReference type="SMART" id="SM00248">
    <property type="entry name" value="ANK"/>
    <property type="match status" value="15"/>
</dbReference>
<dbReference type="GeneID" id="25566442"/>
<reference evidence="4 5" key="1">
    <citation type="submission" date="2010-05" db="EMBL/GenBank/DDBJ databases">
        <title>The Genome Sequence of Thecamonas trahens ATCC 50062.</title>
        <authorList>
            <consortium name="The Broad Institute Genome Sequencing Platform"/>
            <person name="Russ C."/>
            <person name="Cuomo C."/>
            <person name="Shea T."/>
            <person name="Young S.K."/>
            <person name="Zeng Q."/>
            <person name="Koehrsen M."/>
            <person name="Haas B."/>
            <person name="Borodovsky M."/>
            <person name="Guigo R."/>
            <person name="Alvarado L."/>
            <person name="Berlin A."/>
            <person name="Bochicchio J."/>
            <person name="Borenstein D."/>
            <person name="Chapman S."/>
            <person name="Chen Z."/>
            <person name="Freedman E."/>
            <person name="Gellesch M."/>
            <person name="Goldberg J."/>
            <person name="Griggs A."/>
            <person name="Gujja S."/>
            <person name="Heilman E."/>
            <person name="Heiman D."/>
            <person name="Hepburn T."/>
            <person name="Howarth C."/>
            <person name="Jen D."/>
            <person name="Larson L."/>
            <person name="Mehta T."/>
            <person name="Park D."/>
            <person name="Pearson M."/>
            <person name="Roberts A."/>
            <person name="Saif S."/>
            <person name="Shenoy N."/>
            <person name="Sisk P."/>
            <person name="Stolte C."/>
            <person name="Sykes S."/>
            <person name="Thomson T."/>
            <person name="Walk T."/>
            <person name="White J."/>
            <person name="Yandava C."/>
            <person name="Burger G."/>
            <person name="Gray M.W."/>
            <person name="Holland P.W.H."/>
            <person name="King N."/>
            <person name="Lang F.B.F."/>
            <person name="Roger A.J."/>
            <person name="Ruiz-Trillo I."/>
            <person name="Lander E."/>
            <person name="Nusbaum C."/>
        </authorList>
    </citation>
    <scope>NUCLEOTIDE SEQUENCE [LARGE SCALE GENOMIC DNA]</scope>
    <source>
        <strain evidence="4 5">ATCC 50062</strain>
    </source>
</reference>
<dbReference type="STRING" id="461836.A0A0L0DH13"/>
<dbReference type="EMBL" id="GL349468">
    <property type="protein sequence ID" value="KNC51634.1"/>
    <property type="molecule type" value="Genomic_DNA"/>
</dbReference>
<dbReference type="PRINTS" id="PR01415">
    <property type="entry name" value="ANKYRIN"/>
</dbReference>
<feature type="repeat" description="ANK" evidence="3">
    <location>
        <begin position="96"/>
        <end position="128"/>
    </location>
</feature>
<dbReference type="InterPro" id="IPR036770">
    <property type="entry name" value="Ankyrin_rpt-contain_sf"/>
</dbReference>
<name>A0A0L0DH13_THETB</name>
<protein>
    <submittedName>
        <fullName evidence="4">Ankyrin</fullName>
    </submittedName>
</protein>
<feature type="repeat" description="ANK" evidence="3">
    <location>
        <begin position="591"/>
        <end position="623"/>
    </location>
</feature>
<sequence>MGRIGAKAGDKARVRKWLKRGAGVNARNKAGWTALMYAAKGHHNELVEYLVSKGADVNALDKYNESAAVWAATEGHFDTVAQLLAAGADVDAANDDGESLLALAVIYGDVPAVRAVLAAGAAVDSSDAKGWTPLVRAIRCQYYDMVRELVRARASLAVTDAKGWTPLHWASSLGDLRAVEFLLGAGADPSATAGPDNVTPYDVAGSLEVKLFLQAGHGLKYPSLVHRGSSGAAMAGSAYTELQVGGDEAVAVKRARDHAARAAAARTRAQHETELLSELHASLHGAPGGPERAPGGSAPIRTGVSAELQARLAAAYRSSSAARESAQVAASSAPAPGAALSLAQAAAAGRVDVIHRLLDEGQAADEEDPATGWTPLHFAAQAGHAPALQALTSRGFVDVNRVGEPGVTPLLLASAAGHWEAADVLVAHSAALDVFDPNDECPLQHAARANNFVKVQHLASLGSPVDVIDARGMSPIHWAAVHGSRDMVKMLLGAGLGINDADDDGWTVLHHAAYNDRARLVTWLLRHGAKSGAKTASGERPADVASASAQQAIKNHIYESKLVRAAEDAKDEMVKHLVDAVGVDVNATNAAGNSALMYAVMYENVELTQFLLAHGADPSVMNTDERTPLWFAAQYADPQLSLLLADALTAAHAAAANKLAAVYLQDYSHTDAQTLAYTSDNDRDVFVYLRSAPSQFAPRRARTDASPAAVDDSIMLHPPPRVDFRWSAPLVDYLMAGRKSMNVKDSAGETPLFYAARTGDLDLAREMLLRGAAASSVNDAGQTPANVAAAPALGDMLASSARDPIHVWKSKSK</sequence>
<dbReference type="Pfam" id="PF12796">
    <property type="entry name" value="Ank_2"/>
    <property type="match status" value="5"/>
</dbReference>